<feature type="non-terminal residue" evidence="1">
    <location>
        <position position="23"/>
    </location>
</feature>
<evidence type="ECO:0000313" key="2">
    <source>
        <dbReference type="Proteomes" id="UP000053860"/>
    </source>
</evidence>
<sequence length="23" mass="2709">MPVFMKQFGLGHKEYISKHDMQG</sequence>
<gene>
    <name evidence="1" type="ORF">XD92_0692</name>
</gene>
<name>A0A101HJD5_9BACT</name>
<accession>A0A101HJD5</accession>
<dbReference type="EMBL" id="LGGN01000108">
    <property type="protein sequence ID" value="KUK77773.1"/>
    <property type="molecule type" value="Genomic_DNA"/>
</dbReference>
<dbReference type="Proteomes" id="UP000053860">
    <property type="component" value="Unassembled WGS sequence"/>
</dbReference>
<protein>
    <submittedName>
        <fullName evidence="1">Uncharacterized protein</fullName>
    </submittedName>
</protein>
<dbReference type="AlphaFoldDB" id="A0A101HJD5"/>
<reference evidence="2" key="1">
    <citation type="journal article" date="2015" name="MBio">
        <title>Genome-Resolved Metagenomic Analysis Reveals Roles for Candidate Phyla and Other Microbial Community Members in Biogeochemical Transformations in Oil Reservoirs.</title>
        <authorList>
            <person name="Hu P."/>
            <person name="Tom L."/>
            <person name="Singh A."/>
            <person name="Thomas B.C."/>
            <person name="Baker B.J."/>
            <person name="Piceno Y.M."/>
            <person name="Andersen G.L."/>
            <person name="Banfield J.F."/>
        </authorList>
    </citation>
    <scope>NUCLEOTIDE SEQUENCE [LARGE SCALE GENOMIC DNA]</scope>
</reference>
<comment type="caution">
    <text evidence="1">The sequence shown here is derived from an EMBL/GenBank/DDBJ whole genome shotgun (WGS) entry which is preliminary data.</text>
</comment>
<organism evidence="1 2">
    <name type="scientific">Proteiniphilum acetatigenes</name>
    <dbReference type="NCBI Taxonomy" id="294710"/>
    <lineage>
        <taxon>Bacteria</taxon>
        <taxon>Pseudomonadati</taxon>
        <taxon>Bacteroidota</taxon>
        <taxon>Bacteroidia</taxon>
        <taxon>Bacteroidales</taxon>
        <taxon>Dysgonomonadaceae</taxon>
        <taxon>Proteiniphilum</taxon>
    </lineage>
</organism>
<evidence type="ECO:0000313" key="1">
    <source>
        <dbReference type="EMBL" id="KUK77773.1"/>
    </source>
</evidence>
<proteinExistence type="predicted"/>